<evidence type="ECO:0000313" key="2">
    <source>
        <dbReference type="Proteomes" id="UP000005446"/>
    </source>
</evidence>
<proteinExistence type="predicted"/>
<dbReference type="EMBL" id="AGUE01000195">
    <property type="protein sequence ID" value="EHK97442.1"/>
    <property type="molecule type" value="Genomic_DNA"/>
</dbReference>
<sequence length="52" mass="5281">MSAGGFLTTIHSITDVAAAKAYLSYLLTSAGLPIGIPRASLSQAFISSTHTA</sequence>
<accession>H0EVQ8</accession>
<keyword evidence="2" id="KW-1185">Reference proteome</keyword>
<dbReference type="AlphaFoldDB" id="H0EVQ8"/>
<dbReference type="Proteomes" id="UP000005446">
    <property type="component" value="Unassembled WGS sequence"/>
</dbReference>
<evidence type="ECO:0000313" key="1">
    <source>
        <dbReference type="EMBL" id="EHK97442.1"/>
    </source>
</evidence>
<name>H0EVQ8_GLAL7</name>
<reference evidence="1 2" key="1">
    <citation type="journal article" date="2012" name="Eukaryot. Cell">
        <title>Genome sequence of the fungus Glarea lozoyensis: the first genome sequence of a species from the Helotiaceae family.</title>
        <authorList>
            <person name="Youssar L."/>
            <person name="Gruening B.A."/>
            <person name="Erxleben A."/>
            <person name="Guenther S."/>
            <person name="Huettel W."/>
        </authorList>
    </citation>
    <scope>NUCLEOTIDE SEQUENCE [LARGE SCALE GENOMIC DNA]</scope>
    <source>
        <strain evidence="2">ATCC 74030 / MF5533</strain>
    </source>
</reference>
<dbReference type="InParanoid" id="H0EVQ8"/>
<comment type="caution">
    <text evidence="1">The sequence shown here is derived from an EMBL/GenBank/DDBJ whole genome shotgun (WGS) entry which is preliminary data.</text>
</comment>
<gene>
    <name evidence="1" type="ORF">M7I_6860</name>
</gene>
<organism evidence="1 2">
    <name type="scientific">Glarea lozoyensis (strain ATCC 74030 / MF5533)</name>
    <dbReference type="NCBI Taxonomy" id="1104152"/>
    <lineage>
        <taxon>Eukaryota</taxon>
        <taxon>Fungi</taxon>
        <taxon>Dikarya</taxon>
        <taxon>Ascomycota</taxon>
        <taxon>Pezizomycotina</taxon>
        <taxon>Leotiomycetes</taxon>
        <taxon>Helotiales</taxon>
        <taxon>Helotiaceae</taxon>
        <taxon>Glarea</taxon>
    </lineage>
</organism>
<dbReference type="HOGENOM" id="CLU_3087417_0_0_1"/>
<protein>
    <submittedName>
        <fullName evidence="1">Uncharacterized protein</fullName>
    </submittedName>
</protein>